<feature type="non-terminal residue" evidence="1">
    <location>
        <position position="79"/>
    </location>
</feature>
<feature type="non-terminal residue" evidence="1">
    <location>
        <position position="1"/>
    </location>
</feature>
<proteinExistence type="predicted"/>
<dbReference type="AlphaFoldDB" id="A0A1A8KAX2"/>
<organism evidence="1">
    <name type="scientific">Nothobranchius kuhntae</name>
    <name type="common">Beira killifish</name>
    <dbReference type="NCBI Taxonomy" id="321403"/>
    <lineage>
        <taxon>Eukaryota</taxon>
        <taxon>Metazoa</taxon>
        <taxon>Chordata</taxon>
        <taxon>Craniata</taxon>
        <taxon>Vertebrata</taxon>
        <taxon>Euteleostomi</taxon>
        <taxon>Actinopterygii</taxon>
        <taxon>Neopterygii</taxon>
        <taxon>Teleostei</taxon>
        <taxon>Neoteleostei</taxon>
        <taxon>Acanthomorphata</taxon>
        <taxon>Ovalentaria</taxon>
        <taxon>Atherinomorphae</taxon>
        <taxon>Cyprinodontiformes</taxon>
        <taxon>Nothobranchiidae</taxon>
        <taxon>Nothobranchius</taxon>
    </lineage>
</organism>
<reference evidence="1" key="2">
    <citation type="submission" date="2016-06" db="EMBL/GenBank/DDBJ databases">
        <title>The genome of a short-lived fish provides insights into sex chromosome evolution and the genetic control of aging.</title>
        <authorList>
            <person name="Reichwald K."/>
            <person name="Felder M."/>
            <person name="Petzold A."/>
            <person name="Koch P."/>
            <person name="Groth M."/>
            <person name="Platzer M."/>
        </authorList>
    </citation>
    <scope>NUCLEOTIDE SEQUENCE</scope>
    <source>
        <tissue evidence="1">Brain</tissue>
    </source>
</reference>
<name>A0A1A8KAX2_NOTKU</name>
<dbReference type="EMBL" id="HAEE01009453">
    <property type="protein sequence ID" value="SBR29503.1"/>
    <property type="molecule type" value="Transcribed_RNA"/>
</dbReference>
<sequence length="79" mass="9169">QEDVRGKDQLRGAFGFREQKFSSSSLKRSFKPESCFSVSSKRERRTRTDGDVLLSYFSISWRKLQSNSLPGYVSRKTKL</sequence>
<protein>
    <submittedName>
        <fullName evidence="1">Uncharacterized protein</fullName>
    </submittedName>
</protein>
<evidence type="ECO:0000313" key="1">
    <source>
        <dbReference type="EMBL" id="SBR29503.1"/>
    </source>
</evidence>
<accession>A0A1A8KAX2</accession>
<gene>
    <name evidence="1" type="primary">Nfu_g_1_003718</name>
</gene>
<reference evidence="1" key="1">
    <citation type="submission" date="2016-05" db="EMBL/GenBank/DDBJ databases">
        <authorList>
            <person name="Lavstsen T."/>
            <person name="Jespersen J.S."/>
        </authorList>
    </citation>
    <scope>NUCLEOTIDE SEQUENCE</scope>
    <source>
        <tissue evidence="1">Brain</tissue>
    </source>
</reference>